<feature type="region of interest" description="Disordered" evidence="1">
    <location>
        <begin position="1"/>
        <end position="20"/>
    </location>
</feature>
<organism evidence="2 3">
    <name type="scientific">Prorocentrum cordatum</name>
    <dbReference type="NCBI Taxonomy" id="2364126"/>
    <lineage>
        <taxon>Eukaryota</taxon>
        <taxon>Sar</taxon>
        <taxon>Alveolata</taxon>
        <taxon>Dinophyceae</taxon>
        <taxon>Prorocentrales</taxon>
        <taxon>Prorocentraceae</taxon>
        <taxon>Prorocentrum</taxon>
    </lineage>
</organism>
<name>A0ABN9VBF4_9DINO</name>
<dbReference type="Proteomes" id="UP001189429">
    <property type="component" value="Unassembled WGS sequence"/>
</dbReference>
<proteinExistence type="predicted"/>
<reference evidence="2" key="1">
    <citation type="submission" date="2023-10" db="EMBL/GenBank/DDBJ databases">
        <authorList>
            <person name="Chen Y."/>
            <person name="Shah S."/>
            <person name="Dougan E. K."/>
            <person name="Thang M."/>
            <person name="Chan C."/>
        </authorList>
    </citation>
    <scope>NUCLEOTIDE SEQUENCE [LARGE SCALE GENOMIC DNA]</scope>
</reference>
<keyword evidence="3" id="KW-1185">Reference proteome</keyword>
<evidence type="ECO:0000313" key="3">
    <source>
        <dbReference type="Proteomes" id="UP001189429"/>
    </source>
</evidence>
<evidence type="ECO:0000313" key="2">
    <source>
        <dbReference type="EMBL" id="CAK0869234.1"/>
    </source>
</evidence>
<dbReference type="EMBL" id="CAUYUJ010016830">
    <property type="protein sequence ID" value="CAK0869234.1"/>
    <property type="molecule type" value="Genomic_DNA"/>
</dbReference>
<feature type="compositionally biased region" description="Basic and acidic residues" evidence="1">
    <location>
        <begin position="1"/>
        <end position="10"/>
    </location>
</feature>
<evidence type="ECO:0000256" key="1">
    <source>
        <dbReference type="SAM" id="MobiDB-lite"/>
    </source>
</evidence>
<sequence length="117" mass="12916">MMQRVAKDTTDVESSEVPMAKTSGSSMLAVVSGIAIHSVGNDVSPTSADKHFCFEGQCTPKQDILLIRTYFWSQPWTKWFDQFCSATQHATAGRCSVHTSKFSFHGATRFKCSARST</sequence>
<accession>A0ABN9VBF4</accession>
<protein>
    <submittedName>
        <fullName evidence="2">Uncharacterized protein</fullName>
    </submittedName>
</protein>
<comment type="caution">
    <text evidence="2">The sequence shown here is derived from an EMBL/GenBank/DDBJ whole genome shotgun (WGS) entry which is preliminary data.</text>
</comment>
<gene>
    <name evidence="2" type="ORF">PCOR1329_LOCUS55657</name>
</gene>